<dbReference type="Gene3D" id="1.10.10.60">
    <property type="entry name" value="Homeodomain-like"/>
    <property type="match status" value="1"/>
</dbReference>
<evidence type="ECO:0000256" key="2">
    <source>
        <dbReference type="ARBA" id="ARBA00023125"/>
    </source>
</evidence>
<organism evidence="5 6">
    <name type="scientific">Burkholderia ambifaria MEX-5</name>
    <dbReference type="NCBI Taxonomy" id="396597"/>
    <lineage>
        <taxon>Bacteria</taxon>
        <taxon>Pseudomonadati</taxon>
        <taxon>Pseudomonadota</taxon>
        <taxon>Betaproteobacteria</taxon>
        <taxon>Burkholderiales</taxon>
        <taxon>Burkholderiaceae</taxon>
        <taxon>Burkholderia</taxon>
        <taxon>Burkholderia cepacia complex</taxon>
    </lineage>
</organism>
<accession>B1T3D6</accession>
<protein>
    <submittedName>
        <fullName evidence="5">Transcriptional regulator, AraC family</fullName>
    </submittedName>
</protein>
<dbReference type="RefSeq" id="WP_006758252.1">
    <property type="nucleotide sequence ID" value="NZ_ABLK01000057.1"/>
</dbReference>
<dbReference type="GO" id="GO:0003700">
    <property type="term" value="F:DNA-binding transcription factor activity"/>
    <property type="evidence" value="ECO:0007669"/>
    <property type="project" value="InterPro"/>
</dbReference>
<keyword evidence="3" id="KW-0804">Transcription</keyword>
<feature type="domain" description="HTH araC/xylS-type" evidence="4">
    <location>
        <begin position="222"/>
        <end position="323"/>
    </location>
</feature>
<dbReference type="Pfam" id="PF12833">
    <property type="entry name" value="HTH_18"/>
    <property type="match status" value="1"/>
</dbReference>
<dbReference type="InterPro" id="IPR035418">
    <property type="entry name" value="AraC-bd_2"/>
</dbReference>
<reference evidence="5 6" key="1">
    <citation type="submission" date="2008-03" db="EMBL/GenBank/DDBJ databases">
        <title>Sequencing of the draft genome and assembly of Burkholderia ambifaria MEX-5.</title>
        <authorList>
            <consortium name="US DOE Joint Genome Institute (JGI-PGF)"/>
            <person name="Copeland A."/>
            <person name="Lucas S."/>
            <person name="Lapidus A."/>
            <person name="Glavina del Rio T."/>
            <person name="Dalin E."/>
            <person name="Tice H."/>
            <person name="Bruce D."/>
            <person name="Goodwin L."/>
            <person name="Pitluck S."/>
            <person name="Larimer F."/>
            <person name="Land M.L."/>
            <person name="Hauser L."/>
            <person name="Tiedje J."/>
            <person name="Richardson P."/>
        </authorList>
    </citation>
    <scope>NUCLEOTIDE SEQUENCE [LARGE SCALE GENOMIC DNA]</scope>
    <source>
        <strain evidence="5 6">MEX-5</strain>
    </source>
</reference>
<dbReference type="SMART" id="SM00342">
    <property type="entry name" value="HTH_ARAC"/>
    <property type="match status" value="1"/>
</dbReference>
<dbReference type="PROSITE" id="PS01124">
    <property type="entry name" value="HTH_ARAC_FAMILY_2"/>
    <property type="match status" value="1"/>
</dbReference>
<proteinExistence type="predicted"/>
<name>B1T3D6_9BURK</name>
<dbReference type="InterPro" id="IPR009057">
    <property type="entry name" value="Homeodomain-like_sf"/>
</dbReference>
<evidence type="ECO:0000313" key="5">
    <source>
        <dbReference type="EMBL" id="EDT41906.1"/>
    </source>
</evidence>
<keyword evidence="1" id="KW-0805">Transcription regulation</keyword>
<evidence type="ECO:0000256" key="3">
    <source>
        <dbReference type="ARBA" id="ARBA00023163"/>
    </source>
</evidence>
<dbReference type="SUPFAM" id="SSF46689">
    <property type="entry name" value="Homeodomain-like"/>
    <property type="match status" value="1"/>
</dbReference>
<keyword evidence="2" id="KW-0238">DNA-binding</keyword>
<gene>
    <name evidence="5" type="ORF">BamMEX5DRAFT_2302</name>
</gene>
<dbReference type="PANTHER" id="PTHR46796:SF6">
    <property type="entry name" value="ARAC SUBFAMILY"/>
    <property type="match status" value="1"/>
</dbReference>
<dbReference type="PANTHER" id="PTHR46796">
    <property type="entry name" value="HTH-TYPE TRANSCRIPTIONAL ACTIVATOR RHAS-RELATED"/>
    <property type="match status" value="1"/>
</dbReference>
<sequence length="350" mass="38464">MVNKTLVTQDAVGAVYFSTGAVALERKSEVWRSITELLFDGAPATDTQDAHLEGELFSRLVGSLLVVSMTCNAQRHRRDCRLIATSGLDHYVIRLFTSGMRDGECAGRPITSGPGDIGLFDLARTSEISTRGGSSISVIMARSRIDKAMGGRCLHGVVLRAGRPLTTLMADYLLSLVKVTGELTGIEAEAIESAMIALLAAGLNEENAEGAGAFSGPVFLRRKIIEFIDANLTNSDLGLDLLIRQFRVSRARLYRIFDLEGGVAKIIREKRLDAAYQVLARPTEKELRSITEVAYMFCFSDGSQFLRAFRRRFGVTPREARIKGVTSQRLDRRVLGIHRHFAQYASTMAA</sequence>
<dbReference type="PRINTS" id="PR00032">
    <property type="entry name" value="HTHARAC"/>
</dbReference>
<evidence type="ECO:0000313" key="6">
    <source>
        <dbReference type="Proteomes" id="UP000004814"/>
    </source>
</evidence>
<dbReference type="InterPro" id="IPR050204">
    <property type="entry name" value="AraC_XylS_family_regulators"/>
</dbReference>
<dbReference type="GO" id="GO:0043565">
    <property type="term" value="F:sequence-specific DNA binding"/>
    <property type="evidence" value="ECO:0007669"/>
    <property type="project" value="InterPro"/>
</dbReference>
<comment type="caution">
    <text evidence="5">The sequence shown here is derived from an EMBL/GenBank/DDBJ whole genome shotgun (WGS) entry which is preliminary data.</text>
</comment>
<evidence type="ECO:0000256" key="1">
    <source>
        <dbReference type="ARBA" id="ARBA00023015"/>
    </source>
</evidence>
<dbReference type="Proteomes" id="UP000004814">
    <property type="component" value="Unassembled WGS sequence"/>
</dbReference>
<dbReference type="EMBL" id="ABLK01000057">
    <property type="protein sequence ID" value="EDT41906.1"/>
    <property type="molecule type" value="Genomic_DNA"/>
</dbReference>
<dbReference type="InterPro" id="IPR020449">
    <property type="entry name" value="Tscrpt_reg_AraC-type_HTH"/>
</dbReference>
<dbReference type="Pfam" id="PF14525">
    <property type="entry name" value="AraC_binding_2"/>
    <property type="match status" value="1"/>
</dbReference>
<dbReference type="PATRIC" id="fig|396597.7.peg.5825"/>
<dbReference type="AlphaFoldDB" id="B1T3D6"/>
<dbReference type="InterPro" id="IPR018060">
    <property type="entry name" value="HTH_AraC"/>
</dbReference>
<evidence type="ECO:0000259" key="4">
    <source>
        <dbReference type="PROSITE" id="PS01124"/>
    </source>
</evidence>